<proteinExistence type="predicted"/>
<protein>
    <submittedName>
        <fullName evidence="1">Uncharacterized protein</fullName>
    </submittedName>
</protein>
<evidence type="ECO:0000313" key="2">
    <source>
        <dbReference type="Proteomes" id="UP000821845"/>
    </source>
</evidence>
<dbReference type="Proteomes" id="UP000821845">
    <property type="component" value="Chromosome 7"/>
</dbReference>
<gene>
    <name evidence="1" type="ORF">HPB50_004963</name>
</gene>
<keyword evidence="2" id="KW-1185">Reference proteome</keyword>
<accession>A0ACB7RWY9</accession>
<reference evidence="1" key="1">
    <citation type="submission" date="2020-05" db="EMBL/GenBank/DDBJ databases">
        <title>Large-scale comparative analyses of tick genomes elucidate their genetic diversity and vector capacities.</title>
        <authorList>
            <person name="Jia N."/>
            <person name="Wang J."/>
            <person name="Shi W."/>
            <person name="Du L."/>
            <person name="Sun Y."/>
            <person name="Zhan W."/>
            <person name="Jiang J."/>
            <person name="Wang Q."/>
            <person name="Zhang B."/>
            <person name="Ji P."/>
            <person name="Sakyi L.B."/>
            <person name="Cui X."/>
            <person name="Yuan T."/>
            <person name="Jiang B."/>
            <person name="Yang W."/>
            <person name="Lam T.T.-Y."/>
            <person name="Chang Q."/>
            <person name="Ding S."/>
            <person name="Wang X."/>
            <person name="Zhu J."/>
            <person name="Ruan X."/>
            <person name="Zhao L."/>
            <person name="Wei J."/>
            <person name="Que T."/>
            <person name="Du C."/>
            <person name="Cheng J."/>
            <person name="Dai P."/>
            <person name="Han X."/>
            <person name="Huang E."/>
            <person name="Gao Y."/>
            <person name="Liu J."/>
            <person name="Shao H."/>
            <person name="Ye R."/>
            <person name="Li L."/>
            <person name="Wei W."/>
            <person name="Wang X."/>
            <person name="Wang C."/>
            <person name="Yang T."/>
            <person name="Huo Q."/>
            <person name="Li W."/>
            <person name="Guo W."/>
            <person name="Chen H."/>
            <person name="Zhou L."/>
            <person name="Ni X."/>
            <person name="Tian J."/>
            <person name="Zhou Y."/>
            <person name="Sheng Y."/>
            <person name="Liu T."/>
            <person name="Pan Y."/>
            <person name="Xia L."/>
            <person name="Li J."/>
            <person name="Zhao F."/>
            <person name="Cao W."/>
        </authorList>
    </citation>
    <scope>NUCLEOTIDE SEQUENCE</scope>
    <source>
        <strain evidence="1">Hyas-2018</strain>
    </source>
</reference>
<dbReference type="EMBL" id="CM023487">
    <property type="protein sequence ID" value="KAH6925417.1"/>
    <property type="molecule type" value="Genomic_DNA"/>
</dbReference>
<name>A0ACB7RWY9_HYAAI</name>
<comment type="caution">
    <text evidence="1">The sequence shown here is derived from an EMBL/GenBank/DDBJ whole genome shotgun (WGS) entry which is preliminary data.</text>
</comment>
<sequence>MKMETRNVHQLVVWQWNCRGFRRKRGPLQQYIAMTSMAPDVILLQEPNCTTSLAGFEAYGTD</sequence>
<organism evidence="1 2">
    <name type="scientific">Hyalomma asiaticum</name>
    <name type="common">Tick</name>
    <dbReference type="NCBI Taxonomy" id="266040"/>
    <lineage>
        <taxon>Eukaryota</taxon>
        <taxon>Metazoa</taxon>
        <taxon>Ecdysozoa</taxon>
        <taxon>Arthropoda</taxon>
        <taxon>Chelicerata</taxon>
        <taxon>Arachnida</taxon>
        <taxon>Acari</taxon>
        <taxon>Parasitiformes</taxon>
        <taxon>Ixodida</taxon>
        <taxon>Ixodoidea</taxon>
        <taxon>Ixodidae</taxon>
        <taxon>Hyalomminae</taxon>
        <taxon>Hyalomma</taxon>
    </lineage>
</organism>
<evidence type="ECO:0000313" key="1">
    <source>
        <dbReference type="EMBL" id="KAH6925417.1"/>
    </source>
</evidence>